<evidence type="ECO:0008006" key="5">
    <source>
        <dbReference type="Google" id="ProtNLM"/>
    </source>
</evidence>
<comment type="caution">
    <text evidence="3">The sequence shown here is derived from an EMBL/GenBank/DDBJ whole genome shotgun (WGS) entry which is preliminary data.</text>
</comment>
<dbReference type="Pfam" id="PF00756">
    <property type="entry name" value="Esterase"/>
    <property type="match status" value="1"/>
</dbReference>
<dbReference type="Proteomes" id="UP000601108">
    <property type="component" value="Unassembled WGS sequence"/>
</dbReference>
<dbReference type="GO" id="GO:0016788">
    <property type="term" value="F:hydrolase activity, acting on ester bonds"/>
    <property type="evidence" value="ECO:0007669"/>
    <property type="project" value="TreeGrafter"/>
</dbReference>
<dbReference type="SUPFAM" id="SSF53474">
    <property type="entry name" value="alpha/beta-Hydrolases"/>
    <property type="match status" value="1"/>
</dbReference>
<protein>
    <recommendedName>
        <fullName evidence="5">Esterase</fullName>
    </recommendedName>
</protein>
<dbReference type="EMBL" id="BMWS01000006">
    <property type="protein sequence ID" value="GGX12169.1"/>
    <property type="molecule type" value="Genomic_DNA"/>
</dbReference>
<keyword evidence="2" id="KW-0378">Hydrolase</keyword>
<dbReference type="InterPro" id="IPR000801">
    <property type="entry name" value="Esterase-like"/>
</dbReference>
<dbReference type="AlphaFoldDB" id="A0A918JUV0"/>
<gene>
    <name evidence="3" type="ORF">GCM10007384_12410</name>
</gene>
<dbReference type="InterPro" id="IPR029058">
    <property type="entry name" value="AB_hydrolase_fold"/>
</dbReference>
<proteinExistence type="inferred from homology"/>
<evidence type="ECO:0000256" key="1">
    <source>
        <dbReference type="ARBA" id="ARBA00005622"/>
    </source>
</evidence>
<dbReference type="InterPro" id="IPR052558">
    <property type="entry name" value="Siderophore_Hydrolase_D"/>
</dbReference>
<evidence type="ECO:0000313" key="3">
    <source>
        <dbReference type="EMBL" id="GGX12169.1"/>
    </source>
</evidence>
<dbReference type="PANTHER" id="PTHR40841:SF2">
    <property type="entry name" value="SIDEROPHORE-DEGRADING ESTERASE (EUROFUNG)"/>
    <property type="match status" value="1"/>
</dbReference>
<accession>A0A918JUV0</accession>
<reference evidence="3 4" key="1">
    <citation type="journal article" date="2014" name="Int. J. Syst. Evol. Microbiol.">
        <title>Complete genome sequence of Corynebacterium casei LMG S-19264T (=DSM 44701T), isolated from a smear-ripened cheese.</title>
        <authorList>
            <consortium name="US DOE Joint Genome Institute (JGI-PGF)"/>
            <person name="Walter F."/>
            <person name="Albersmeier A."/>
            <person name="Kalinowski J."/>
            <person name="Ruckert C."/>
        </authorList>
    </citation>
    <scope>NUCLEOTIDE SEQUENCE [LARGE SCALE GENOMIC DNA]</scope>
    <source>
        <strain evidence="3 4">KCTC 12285</strain>
    </source>
</reference>
<comment type="similarity">
    <text evidence="1">Belongs to the esterase D family.</text>
</comment>
<name>A0A918JUV0_9FLAO</name>
<dbReference type="Gene3D" id="3.40.50.1820">
    <property type="entry name" value="alpha/beta hydrolase"/>
    <property type="match status" value="1"/>
</dbReference>
<keyword evidence="4" id="KW-1185">Reference proteome</keyword>
<organism evidence="3 4">
    <name type="scientific">Aquimarina muelleri</name>
    <dbReference type="NCBI Taxonomy" id="279356"/>
    <lineage>
        <taxon>Bacteria</taxon>
        <taxon>Pseudomonadati</taxon>
        <taxon>Bacteroidota</taxon>
        <taxon>Flavobacteriia</taxon>
        <taxon>Flavobacteriales</taxon>
        <taxon>Flavobacteriaceae</taxon>
        <taxon>Aquimarina</taxon>
    </lineage>
</organism>
<evidence type="ECO:0000256" key="2">
    <source>
        <dbReference type="ARBA" id="ARBA00022801"/>
    </source>
</evidence>
<sequence length="241" mass="27636">MLAIENSVSHSIDSSYTGNEYNLQILYPKNYDLSLEYQTIYLLDGDLYFNELAEIVKSKYPSDIILIGIGYKNKNRRNTDYSYPADDFLSNSGGAKNYIRFLNNELLPFIEKNLSIKSSKTTLAGHSLGAYFALYQLFQQDYPSVFDNIIAVSPSLFWAEAYLLDLENEYHNINDTLNIKLYSTMGDLEGVTMNTMFDAFNKKIESRDYIGLSFDHVRLDKTSHNNNTIKSFDKGISFILN</sequence>
<dbReference type="PANTHER" id="PTHR40841">
    <property type="entry name" value="SIDEROPHORE TRIACETYLFUSARININE C ESTERASE"/>
    <property type="match status" value="1"/>
</dbReference>
<evidence type="ECO:0000313" key="4">
    <source>
        <dbReference type="Proteomes" id="UP000601108"/>
    </source>
</evidence>